<dbReference type="AlphaFoldDB" id="A0A9D1DXH7"/>
<reference evidence="14" key="2">
    <citation type="journal article" date="2021" name="PeerJ">
        <title>Extensive microbial diversity within the chicken gut microbiome revealed by metagenomics and culture.</title>
        <authorList>
            <person name="Gilroy R."/>
            <person name="Ravi A."/>
            <person name="Getino M."/>
            <person name="Pursley I."/>
            <person name="Horton D.L."/>
            <person name="Alikhan N.F."/>
            <person name="Baker D."/>
            <person name="Gharbi K."/>
            <person name="Hall N."/>
            <person name="Watson M."/>
            <person name="Adriaenssens E.M."/>
            <person name="Foster-Nyarko E."/>
            <person name="Jarju S."/>
            <person name="Secka A."/>
            <person name="Antonio M."/>
            <person name="Oren A."/>
            <person name="Chaudhuri R.R."/>
            <person name="La Ragione R."/>
            <person name="Hildebrand F."/>
            <person name="Pallen M.J."/>
        </authorList>
    </citation>
    <scope>NUCLEOTIDE SEQUENCE</scope>
    <source>
        <strain evidence="14">CHK189-12415</strain>
    </source>
</reference>
<reference evidence="14" key="1">
    <citation type="submission" date="2020-10" db="EMBL/GenBank/DDBJ databases">
        <authorList>
            <person name="Gilroy R."/>
        </authorList>
    </citation>
    <scope>NUCLEOTIDE SEQUENCE</scope>
    <source>
        <strain evidence="14">CHK189-12415</strain>
    </source>
</reference>
<dbReference type="InterPro" id="IPR027417">
    <property type="entry name" value="P-loop_NTPase"/>
</dbReference>
<evidence type="ECO:0000256" key="2">
    <source>
        <dbReference type="ARBA" id="ARBA00003213"/>
    </source>
</evidence>
<dbReference type="SUPFAM" id="SSF52540">
    <property type="entry name" value="P-loop containing nucleoside triphosphate hydrolases"/>
    <property type="match status" value="2"/>
</dbReference>
<dbReference type="PANTHER" id="PTHR11088:SF60">
    <property type="entry name" value="TRNA DIMETHYLALLYLTRANSFERASE"/>
    <property type="match status" value="1"/>
</dbReference>
<dbReference type="GO" id="GO:0052381">
    <property type="term" value="F:tRNA dimethylallyltransferase activity"/>
    <property type="evidence" value="ECO:0007669"/>
    <property type="project" value="UniProtKB-UniRule"/>
</dbReference>
<feature type="region of interest" description="Interaction with substrate tRNA" evidence="10">
    <location>
        <begin position="39"/>
        <end position="42"/>
    </location>
</feature>
<dbReference type="NCBIfam" id="TIGR00174">
    <property type="entry name" value="miaA"/>
    <property type="match status" value="1"/>
</dbReference>
<keyword evidence="7 10" id="KW-0067">ATP-binding</keyword>
<dbReference type="InterPro" id="IPR039657">
    <property type="entry name" value="Dimethylallyltransferase"/>
</dbReference>
<name>A0A9D1DXH7_9FIRM</name>
<keyword evidence="5 10" id="KW-0819">tRNA processing</keyword>
<dbReference type="PANTHER" id="PTHR11088">
    <property type="entry name" value="TRNA DIMETHYLALLYLTRANSFERASE"/>
    <property type="match status" value="1"/>
</dbReference>
<dbReference type="GO" id="GO:0006400">
    <property type="term" value="P:tRNA modification"/>
    <property type="evidence" value="ECO:0007669"/>
    <property type="project" value="TreeGrafter"/>
</dbReference>
<comment type="cofactor">
    <cofactor evidence="1 10">
        <name>Mg(2+)</name>
        <dbReference type="ChEBI" id="CHEBI:18420"/>
    </cofactor>
</comment>
<accession>A0A9D1DXH7</accession>
<dbReference type="Gene3D" id="1.10.20.140">
    <property type="match status" value="1"/>
</dbReference>
<evidence type="ECO:0000256" key="7">
    <source>
        <dbReference type="ARBA" id="ARBA00022840"/>
    </source>
</evidence>
<evidence type="ECO:0000256" key="3">
    <source>
        <dbReference type="ARBA" id="ARBA00005842"/>
    </source>
</evidence>
<dbReference type="GO" id="GO:0005524">
    <property type="term" value="F:ATP binding"/>
    <property type="evidence" value="ECO:0007669"/>
    <property type="project" value="UniProtKB-UniRule"/>
</dbReference>
<proteinExistence type="inferred from homology"/>
<evidence type="ECO:0000256" key="10">
    <source>
        <dbReference type="HAMAP-Rule" id="MF_00185"/>
    </source>
</evidence>
<gene>
    <name evidence="10 14" type="primary">miaA</name>
    <name evidence="14" type="ORF">IAB37_04095</name>
</gene>
<organism evidence="14 15">
    <name type="scientific">Candidatus Faecivivens stercoravium</name>
    <dbReference type="NCBI Taxonomy" id="2840803"/>
    <lineage>
        <taxon>Bacteria</taxon>
        <taxon>Bacillati</taxon>
        <taxon>Bacillota</taxon>
        <taxon>Clostridia</taxon>
        <taxon>Eubacteriales</taxon>
        <taxon>Oscillospiraceae</taxon>
        <taxon>Oscillospiraceae incertae sedis</taxon>
        <taxon>Candidatus Faecivivens</taxon>
    </lineage>
</organism>
<keyword evidence="4 10" id="KW-0808">Transferase</keyword>
<comment type="similarity">
    <text evidence="3 10 13">Belongs to the IPP transferase family.</text>
</comment>
<dbReference type="Pfam" id="PF01715">
    <property type="entry name" value="IPPT"/>
    <property type="match status" value="1"/>
</dbReference>
<evidence type="ECO:0000256" key="5">
    <source>
        <dbReference type="ARBA" id="ARBA00022694"/>
    </source>
</evidence>
<evidence type="ECO:0000256" key="11">
    <source>
        <dbReference type="RuleBase" id="RU003783"/>
    </source>
</evidence>
<dbReference type="Proteomes" id="UP000824241">
    <property type="component" value="Unassembled WGS sequence"/>
</dbReference>
<comment type="caution">
    <text evidence="14">The sequence shown here is derived from an EMBL/GenBank/DDBJ whole genome shotgun (WGS) entry which is preliminary data.</text>
</comment>
<dbReference type="HAMAP" id="MF_00185">
    <property type="entry name" value="IPP_trans"/>
    <property type="match status" value="1"/>
</dbReference>
<evidence type="ECO:0000313" key="14">
    <source>
        <dbReference type="EMBL" id="HIR60738.1"/>
    </source>
</evidence>
<dbReference type="EC" id="2.5.1.75" evidence="10"/>
<dbReference type="EMBL" id="DVHA01000133">
    <property type="protein sequence ID" value="HIR60738.1"/>
    <property type="molecule type" value="Genomic_DNA"/>
</dbReference>
<protein>
    <recommendedName>
        <fullName evidence="10">tRNA dimethylallyltransferase</fullName>
        <ecNumber evidence="10">2.5.1.75</ecNumber>
    </recommendedName>
    <alternativeName>
        <fullName evidence="10">Dimethylallyl diphosphate:tRNA dimethylallyltransferase</fullName>
        <shortName evidence="10">DMAPP:tRNA dimethylallyltransferase</shortName>
        <shortName evidence="10">DMATase</shortName>
    </alternativeName>
    <alternativeName>
        <fullName evidence="10">Isopentenyl-diphosphate:tRNA isopentenyltransferase</fullName>
        <shortName evidence="10">IPP transferase</shortName>
        <shortName evidence="10">IPPT</shortName>
        <shortName evidence="10">IPTase</shortName>
    </alternativeName>
</protein>
<feature type="binding site" evidence="10">
    <location>
        <begin position="16"/>
        <end position="21"/>
    </location>
    <ligand>
        <name>substrate</name>
    </ligand>
</feature>
<evidence type="ECO:0000256" key="8">
    <source>
        <dbReference type="ARBA" id="ARBA00022842"/>
    </source>
</evidence>
<evidence type="ECO:0000256" key="4">
    <source>
        <dbReference type="ARBA" id="ARBA00022679"/>
    </source>
</evidence>
<keyword evidence="6 10" id="KW-0547">Nucleotide-binding</keyword>
<feature type="site" description="Interaction with substrate tRNA" evidence="10">
    <location>
        <position position="128"/>
    </location>
</feature>
<evidence type="ECO:0000256" key="9">
    <source>
        <dbReference type="ARBA" id="ARBA00049563"/>
    </source>
</evidence>
<comment type="caution">
    <text evidence="10">Lacks conserved residue(s) required for the propagation of feature annotation.</text>
</comment>
<evidence type="ECO:0000256" key="1">
    <source>
        <dbReference type="ARBA" id="ARBA00001946"/>
    </source>
</evidence>
<evidence type="ECO:0000256" key="13">
    <source>
        <dbReference type="RuleBase" id="RU003785"/>
    </source>
</evidence>
<evidence type="ECO:0000256" key="6">
    <source>
        <dbReference type="ARBA" id="ARBA00022741"/>
    </source>
</evidence>
<evidence type="ECO:0000256" key="12">
    <source>
        <dbReference type="RuleBase" id="RU003784"/>
    </source>
</evidence>
<feature type="site" description="Interaction with substrate tRNA" evidence="10">
    <location>
        <position position="105"/>
    </location>
</feature>
<sequence>MGQAEKIPVLAVVGPTASGKTGLAVQLAHALSGEVVSCDSMQIYKTMDIATAKPTPAEMEGVPHHLIGFLPPESPFSLAEYVKLAGEAIEGIVSRGNLPILCGGTGLYADTLLRGIQLSESGEDPAYRAELQALADAEGGGKLKEMLTACDPDYAAGVHENNIPRLIRALEVYHATGIPLSVHIARSKAGGSPYHPFWLGLGYRDRSVLYERINRRVDQMLESGLLEEARAAYDTRMKTAAQAIGCKELFPYFDGEKSLPECVETLKRSTRRYAKRQLTWFRRNPDIHWLYPDELGMDGVLREALKLVKEEQLVEKVPLKG</sequence>
<dbReference type="Gene3D" id="3.40.50.300">
    <property type="entry name" value="P-loop containing nucleotide triphosphate hydrolases"/>
    <property type="match status" value="1"/>
</dbReference>
<comment type="catalytic activity">
    <reaction evidence="9 10 11">
        <text>adenosine(37) in tRNA + dimethylallyl diphosphate = N(6)-dimethylallyladenosine(37) in tRNA + diphosphate</text>
        <dbReference type="Rhea" id="RHEA:26482"/>
        <dbReference type="Rhea" id="RHEA-COMP:10162"/>
        <dbReference type="Rhea" id="RHEA-COMP:10375"/>
        <dbReference type="ChEBI" id="CHEBI:33019"/>
        <dbReference type="ChEBI" id="CHEBI:57623"/>
        <dbReference type="ChEBI" id="CHEBI:74411"/>
        <dbReference type="ChEBI" id="CHEBI:74415"/>
        <dbReference type="EC" id="2.5.1.75"/>
    </reaction>
</comment>
<evidence type="ECO:0000313" key="15">
    <source>
        <dbReference type="Proteomes" id="UP000824241"/>
    </source>
</evidence>
<dbReference type="InterPro" id="IPR018022">
    <property type="entry name" value="IPT"/>
</dbReference>
<comment type="function">
    <text evidence="2 10 12">Catalyzes the transfer of a dimethylallyl group onto the adenine at position 37 in tRNAs that read codons beginning with uridine, leading to the formation of N6-(dimethylallyl)adenosine (i(6)A).</text>
</comment>
<comment type="subunit">
    <text evidence="10">Monomer.</text>
</comment>
<keyword evidence="8 10" id="KW-0460">Magnesium</keyword>
<feature type="binding site" evidence="10">
    <location>
        <begin position="14"/>
        <end position="21"/>
    </location>
    <ligand>
        <name>ATP</name>
        <dbReference type="ChEBI" id="CHEBI:30616"/>
    </ligand>
</feature>